<dbReference type="SUPFAM" id="SSF100879">
    <property type="entry name" value="Lesion bypass DNA polymerase (Y-family), little finger domain"/>
    <property type="match status" value="1"/>
</dbReference>
<dbReference type="InterPro" id="IPR017961">
    <property type="entry name" value="DNA_pol_Y-fam_little_finger"/>
</dbReference>
<dbReference type="InterPro" id="IPR036775">
    <property type="entry name" value="DNA_pol_Y-fam_lit_finger_sf"/>
</dbReference>
<dbReference type="GO" id="GO:0003684">
    <property type="term" value="F:damaged DNA binding"/>
    <property type="evidence" value="ECO:0007669"/>
    <property type="project" value="InterPro"/>
</dbReference>
<gene>
    <name evidence="3" type="ORF">BU251_03460</name>
</gene>
<evidence type="ECO:0000256" key="1">
    <source>
        <dbReference type="SAM" id="MobiDB-lite"/>
    </source>
</evidence>
<organism evidence="3 4">
    <name type="scientific">Velamenicoccus archaeovorus</name>
    <dbReference type="NCBI Taxonomy" id="1930593"/>
    <lineage>
        <taxon>Bacteria</taxon>
        <taxon>Pseudomonadati</taxon>
        <taxon>Candidatus Omnitrophota</taxon>
        <taxon>Candidatus Velamenicoccus</taxon>
    </lineage>
</organism>
<dbReference type="EMBL" id="CP019384">
    <property type="protein sequence ID" value="QAT16856.1"/>
    <property type="molecule type" value="Genomic_DNA"/>
</dbReference>
<dbReference type="RefSeq" id="WP_128699499.1">
    <property type="nucleotide sequence ID" value="NZ_CP019384.1"/>
</dbReference>
<dbReference type="AlphaFoldDB" id="A0A410P3X5"/>
<evidence type="ECO:0000313" key="4">
    <source>
        <dbReference type="Proteomes" id="UP000287243"/>
    </source>
</evidence>
<dbReference type="Proteomes" id="UP000287243">
    <property type="component" value="Chromosome"/>
</dbReference>
<accession>A0A410P3X5</accession>
<feature type="region of interest" description="Disordered" evidence="1">
    <location>
        <begin position="149"/>
        <end position="174"/>
    </location>
</feature>
<name>A0A410P3X5_VELA1</name>
<evidence type="ECO:0000313" key="3">
    <source>
        <dbReference type="EMBL" id="QAT16856.1"/>
    </source>
</evidence>
<dbReference type="Pfam" id="PF11799">
    <property type="entry name" value="IMS_C"/>
    <property type="match status" value="1"/>
</dbReference>
<feature type="domain" description="DNA polymerase Y-family little finger" evidence="2">
    <location>
        <begin position="38"/>
        <end position="101"/>
    </location>
</feature>
<protein>
    <recommendedName>
        <fullName evidence="2">DNA polymerase Y-family little finger domain-containing protein</fullName>
    </recommendedName>
</protein>
<dbReference type="KEGG" id="vai:BU251_03460"/>
<keyword evidence="4" id="KW-1185">Reference proteome</keyword>
<dbReference type="GO" id="GO:0006281">
    <property type="term" value="P:DNA repair"/>
    <property type="evidence" value="ECO:0007669"/>
    <property type="project" value="InterPro"/>
</dbReference>
<evidence type="ECO:0000259" key="2">
    <source>
        <dbReference type="Pfam" id="PF11799"/>
    </source>
</evidence>
<dbReference type="Gene3D" id="3.30.1490.100">
    <property type="entry name" value="DNA polymerase, Y-family, little finger domain"/>
    <property type="match status" value="1"/>
</dbReference>
<dbReference type="OrthoDB" id="9808813at2"/>
<proteinExistence type="predicted"/>
<sequence length="174" mass="19464">MLVANFGRTVGSWLYQALRTDGNPSYRKGATDTAEPLKSIGHSYTLSAEICNRNVVFSWLRMLSEMVARRARKNRCQGKTISLWINSKNESFVRQKTFSIPLLTAGRYSCILGPFLAKRRAFLGLSEPSVSPSPASFLMKPLPCCLNKKEGRPSSWPRIKSTPDMAARPSHRPS</sequence>
<reference evidence="3 4" key="1">
    <citation type="submission" date="2017-01" db="EMBL/GenBank/DDBJ databases">
        <title>First insights into the biology of 'candidatus Vampirococcus archaeovorus'.</title>
        <authorList>
            <person name="Kizina J."/>
            <person name="Jordan S."/>
            <person name="Stueber K."/>
            <person name="Reinhardt R."/>
            <person name="Harder J."/>
        </authorList>
    </citation>
    <scope>NUCLEOTIDE SEQUENCE [LARGE SCALE GENOMIC DNA]</scope>
    <source>
        <strain evidence="3 4">LiM</strain>
    </source>
</reference>